<reference evidence="8" key="1">
    <citation type="submission" date="2021-02" db="EMBL/GenBank/DDBJ databases">
        <authorList>
            <person name="Nowell W R."/>
        </authorList>
    </citation>
    <scope>NUCLEOTIDE SEQUENCE</scope>
</reference>
<dbReference type="GO" id="GO:0000828">
    <property type="term" value="F:inositol hexakisphosphate kinase activity"/>
    <property type="evidence" value="ECO:0007669"/>
    <property type="project" value="TreeGrafter"/>
</dbReference>
<comment type="caution">
    <text evidence="8">The sequence shown here is derived from an EMBL/GenBank/DDBJ whole genome shotgun (WGS) entry which is preliminary data.</text>
</comment>
<evidence type="ECO:0000256" key="2">
    <source>
        <dbReference type="ARBA" id="ARBA00022679"/>
    </source>
</evidence>
<keyword evidence="2 6" id="KW-0808">Transferase</keyword>
<dbReference type="Pfam" id="PF03770">
    <property type="entry name" value="IPK"/>
    <property type="match status" value="1"/>
</dbReference>
<dbReference type="PANTHER" id="PTHR12400:SF97">
    <property type="entry name" value="KINASE"/>
    <property type="match status" value="1"/>
</dbReference>
<dbReference type="EMBL" id="CAJOBC010000326">
    <property type="protein sequence ID" value="CAF3571957.1"/>
    <property type="molecule type" value="Genomic_DNA"/>
</dbReference>
<feature type="compositionally biased region" description="Polar residues" evidence="7">
    <location>
        <begin position="57"/>
        <end position="69"/>
    </location>
</feature>
<evidence type="ECO:0000313" key="10">
    <source>
        <dbReference type="Proteomes" id="UP000663829"/>
    </source>
</evidence>
<dbReference type="SUPFAM" id="SSF56104">
    <property type="entry name" value="SAICAR synthase-like"/>
    <property type="match status" value="1"/>
</dbReference>
<dbReference type="OrthoDB" id="338650at2759"/>
<evidence type="ECO:0000256" key="4">
    <source>
        <dbReference type="ARBA" id="ARBA00022777"/>
    </source>
</evidence>
<comment type="similarity">
    <text evidence="1 6">Belongs to the inositol phosphokinase (IPK) family.</text>
</comment>
<name>A0A813RZ87_9BILA</name>
<evidence type="ECO:0000256" key="3">
    <source>
        <dbReference type="ARBA" id="ARBA00022741"/>
    </source>
</evidence>
<organism evidence="8 10">
    <name type="scientific">Didymodactylos carnosus</name>
    <dbReference type="NCBI Taxonomy" id="1234261"/>
    <lineage>
        <taxon>Eukaryota</taxon>
        <taxon>Metazoa</taxon>
        <taxon>Spiralia</taxon>
        <taxon>Gnathifera</taxon>
        <taxon>Rotifera</taxon>
        <taxon>Eurotatoria</taxon>
        <taxon>Bdelloidea</taxon>
        <taxon>Philodinida</taxon>
        <taxon>Philodinidae</taxon>
        <taxon>Didymodactylos</taxon>
    </lineage>
</organism>
<keyword evidence="5" id="KW-0067">ATP-binding</keyword>
<accession>A0A813RZ87</accession>
<proteinExistence type="inferred from homology"/>
<dbReference type="InterPro" id="IPR038286">
    <property type="entry name" value="IPK_sf"/>
</dbReference>
<dbReference type="EMBL" id="CAJNOQ010000326">
    <property type="protein sequence ID" value="CAF0787924.1"/>
    <property type="molecule type" value="Genomic_DNA"/>
</dbReference>
<dbReference type="FunFam" id="3.30.470.160:FF:000001">
    <property type="entry name" value="Kinase"/>
    <property type="match status" value="1"/>
</dbReference>
<dbReference type="Gene3D" id="3.30.470.160">
    <property type="entry name" value="Inositol polyphosphate kinase"/>
    <property type="match status" value="1"/>
</dbReference>
<keyword evidence="4 6" id="KW-0418">Kinase</keyword>
<feature type="compositionally biased region" description="Polar residues" evidence="7">
    <location>
        <begin position="20"/>
        <end position="50"/>
    </location>
</feature>
<dbReference type="Proteomes" id="UP000681722">
    <property type="component" value="Unassembled WGS sequence"/>
</dbReference>
<dbReference type="GO" id="GO:0005634">
    <property type="term" value="C:nucleus"/>
    <property type="evidence" value="ECO:0007669"/>
    <property type="project" value="TreeGrafter"/>
</dbReference>
<dbReference type="InterPro" id="IPR005522">
    <property type="entry name" value="IPK"/>
</dbReference>
<dbReference type="GO" id="GO:0005737">
    <property type="term" value="C:cytoplasm"/>
    <property type="evidence" value="ECO:0007669"/>
    <property type="project" value="TreeGrafter"/>
</dbReference>
<sequence>MQPDIRSALFGVALQLSGTATPHTSTNKFLESASLSTNPNSYPSRRTQSADQDESEQSGPAGQNSTPRYSLQSTLVQTSRNGVIPSIRILRDTATQTESNETMNHMLSPSIQRPSKLDLPLNDSHISETREYTCPLSPSSSSTKNSSLVKAALLGLWNGLNNDDNNIIMRSAASSPIDNKYYEDKARTHTPNWKAFTKVVTSLLHFTRKTERYEWIQLVGHAGTFKEGYHDGFILKELCEQEKRCFELLQTDALRTFVPRYIGTVRDDEGKNYIQIQDLLATFRDPCIMDCKIGVRTYLEEDLAKSEKDPEPRHDLYNKMIQIDPSAPTAEENEIKKVVKPRYMIWRETLSSTVELGFRIEAIKKSRGLMSKEFQRIRRRDEVKKQIVEFVGNSLPRAIRYLNRLNELKSISYRSKFFQTHELIGSSLLFIHDNNEASIWMIDFGKTQPLRSGIKLTHDRSWMRGTHEDGYLIGIKSLIDLFTDIIEDIRQQQR</sequence>
<evidence type="ECO:0000256" key="6">
    <source>
        <dbReference type="RuleBase" id="RU363090"/>
    </source>
</evidence>
<dbReference type="EC" id="2.7.-.-" evidence="6"/>
<feature type="region of interest" description="Disordered" evidence="7">
    <location>
        <begin position="20"/>
        <end position="69"/>
    </location>
</feature>
<gene>
    <name evidence="8" type="ORF">GPM918_LOCUS2840</name>
    <name evidence="9" type="ORF">SRO942_LOCUS2840</name>
</gene>
<dbReference type="GO" id="GO:0005524">
    <property type="term" value="F:ATP binding"/>
    <property type="evidence" value="ECO:0007669"/>
    <property type="project" value="UniProtKB-KW"/>
</dbReference>
<dbReference type="Proteomes" id="UP000663829">
    <property type="component" value="Unassembled WGS sequence"/>
</dbReference>
<keyword evidence="10" id="KW-1185">Reference proteome</keyword>
<dbReference type="PANTHER" id="PTHR12400">
    <property type="entry name" value="INOSITOL POLYPHOSPHATE KINASE"/>
    <property type="match status" value="1"/>
</dbReference>
<dbReference type="AlphaFoldDB" id="A0A813RZ87"/>
<evidence type="ECO:0000256" key="5">
    <source>
        <dbReference type="ARBA" id="ARBA00022840"/>
    </source>
</evidence>
<dbReference type="GO" id="GO:0046854">
    <property type="term" value="P:phosphatidylinositol phosphate biosynthetic process"/>
    <property type="evidence" value="ECO:0007669"/>
    <property type="project" value="TreeGrafter"/>
</dbReference>
<protein>
    <recommendedName>
        <fullName evidence="6">Kinase</fullName>
        <ecNumber evidence="6">2.7.-.-</ecNumber>
    </recommendedName>
</protein>
<evidence type="ECO:0000256" key="1">
    <source>
        <dbReference type="ARBA" id="ARBA00007374"/>
    </source>
</evidence>
<evidence type="ECO:0000313" key="9">
    <source>
        <dbReference type="EMBL" id="CAF3571957.1"/>
    </source>
</evidence>
<dbReference type="GO" id="GO:0032958">
    <property type="term" value="P:inositol phosphate biosynthetic process"/>
    <property type="evidence" value="ECO:0007669"/>
    <property type="project" value="InterPro"/>
</dbReference>
<evidence type="ECO:0000256" key="7">
    <source>
        <dbReference type="SAM" id="MobiDB-lite"/>
    </source>
</evidence>
<evidence type="ECO:0000313" key="8">
    <source>
        <dbReference type="EMBL" id="CAF0787924.1"/>
    </source>
</evidence>
<keyword evidence="3" id="KW-0547">Nucleotide-binding</keyword>